<reference evidence="2" key="1">
    <citation type="submission" date="2025-05" db="UniProtKB">
        <authorList>
            <consortium name="RefSeq"/>
        </authorList>
    </citation>
    <scope>NUCLEOTIDE SEQUENCE [LARGE SCALE GENOMIC DNA]</scope>
</reference>
<feature type="chain" id="PRO_5045470677" evidence="1">
    <location>
        <begin position="20"/>
        <end position="112"/>
    </location>
</feature>
<reference evidence="3" key="2">
    <citation type="submission" date="2025-08" db="UniProtKB">
        <authorList>
            <consortium name="RefSeq"/>
        </authorList>
    </citation>
    <scope>IDENTIFICATION</scope>
</reference>
<accession>A0A6J1NGQ6</accession>
<dbReference type="Proteomes" id="UP001652582">
    <property type="component" value="Chromosome 1"/>
</dbReference>
<dbReference type="AlphaFoldDB" id="A0A6J1NGQ6"/>
<organism evidence="2 3">
    <name type="scientific">Bicyclus anynana</name>
    <name type="common">Squinting bush brown butterfly</name>
    <dbReference type="NCBI Taxonomy" id="110368"/>
    <lineage>
        <taxon>Eukaryota</taxon>
        <taxon>Metazoa</taxon>
        <taxon>Ecdysozoa</taxon>
        <taxon>Arthropoda</taxon>
        <taxon>Hexapoda</taxon>
        <taxon>Insecta</taxon>
        <taxon>Pterygota</taxon>
        <taxon>Neoptera</taxon>
        <taxon>Endopterygota</taxon>
        <taxon>Lepidoptera</taxon>
        <taxon>Glossata</taxon>
        <taxon>Ditrysia</taxon>
        <taxon>Papilionoidea</taxon>
        <taxon>Nymphalidae</taxon>
        <taxon>Satyrinae</taxon>
        <taxon>Satyrini</taxon>
        <taxon>Mycalesina</taxon>
        <taxon>Bicyclus</taxon>
    </lineage>
</organism>
<dbReference type="GeneID" id="112050195"/>
<protein>
    <submittedName>
        <fullName evidence="3">Uncharacterized protein LOC112050195</fullName>
    </submittedName>
</protein>
<evidence type="ECO:0000313" key="3">
    <source>
        <dbReference type="RefSeq" id="XP_023944157.2"/>
    </source>
</evidence>
<evidence type="ECO:0000313" key="2">
    <source>
        <dbReference type="Proteomes" id="UP001652582"/>
    </source>
</evidence>
<name>A0A6J1NGQ6_BICAN</name>
<dbReference type="RefSeq" id="XP_023944157.2">
    <property type="nucleotide sequence ID" value="XM_024088389.2"/>
</dbReference>
<evidence type="ECO:0000256" key="1">
    <source>
        <dbReference type="SAM" id="SignalP"/>
    </source>
</evidence>
<gene>
    <name evidence="3" type="primary">LOC112050195</name>
</gene>
<sequence>MRALFLISAVFLHISLSYANIYDWNYGFHPYYYLTPPPISPDIVINPYQYNIAGFKDTDSNEPGEPAKQNVDEMFYSVSQSSYISTDDNGEVHKKGEATINDNGKITKFKLR</sequence>
<feature type="signal peptide" evidence="1">
    <location>
        <begin position="1"/>
        <end position="19"/>
    </location>
</feature>
<dbReference type="KEGG" id="bany:112050195"/>
<keyword evidence="1" id="KW-0732">Signal</keyword>
<proteinExistence type="predicted"/>
<keyword evidence="2" id="KW-1185">Reference proteome</keyword>